<dbReference type="EMBL" id="JBJQND010000010">
    <property type="protein sequence ID" value="KAL3863536.1"/>
    <property type="molecule type" value="Genomic_DNA"/>
</dbReference>
<dbReference type="InterPro" id="IPR026106">
    <property type="entry name" value="MAP9"/>
</dbReference>
<dbReference type="Proteomes" id="UP001634394">
    <property type="component" value="Unassembled WGS sequence"/>
</dbReference>
<organism evidence="3 4">
    <name type="scientific">Sinanodonta woodiana</name>
    <name type="common">Chinese pond mussel</name>
    <name type="synonym">Anodonta woodiana</name>
    <dbReference type="NCBI Taxonomy" id="1069815"/>
    <lineage>
        <taxon>Eukaryota</taxon>
        <taxon>Metazoa</taxon>
        <taxon>Spiralia</taxon>
        <taxon>Lophotrochozoa</taxon>
        <taxon>Mollusca</taxon>
        <taxon>Bivalvia</taxon>
        <taxon>Autobranchia</taxon>
        <taxon>Heteroconchia</taxon>
        <taxon>Palaeoheterodonta</taxon>
        <taxon>Unionida</taxon>
        <taxon>Unionoidea</taxon>
        <taxon>Unionidae</taxon>
        <taxon>Unioninae</taxon>
        <taxon>Sinanodonta</taxon>
    </lineage>
</organism>
<dbReference type="AlphaFoldDB" id="A0ABD3VQ60"/>
<feature type="coiled-coil region" evidence="1">
    <location>
        <begin position="717"/>
        <end position="751"/>
    </location>
</feature>
<gene>
    <name evidence="3" type="ORF">ACJMK2_005288</name>
</gene>
<feature type="compositionally biased region" description="Basic and acidic residues" evidence="2">
    <location>
        <begin position="101"/>
        <end position="112"/>
    </location>
</feature>
<dbReference type="PANTHER" id="PTHR14739">
    <property type="entry name" value="MICROTUBULE-ASSOCIATED PROTEIN 9"/>
    <property type="match status" value="1"/>
</dbReference>
<accession>A0ABD3VQ60</accession>
<feature type="compositionally biased region" description="Basic and acidic residues" evidence="2">
    <location>
        <begin position="650"/>
        <end position="677"/>
    </location>
</feature>
<feature type="compositionally biased region" description="Polar residues" evidence="2">
    <location>
        <begin position="233"/>
        <end position="250"/>
    </location>
</feature>
<feature type="compositionally biased region" description="Basic and acidic residues" evidence="2">
    <location>
        <begin position="288"/>
        <end position="302"/>
    </location>
</feature>
<comment type="caution">
    <text evidence="3">The sequence shown here is derived from an EMBL/GenBank/DDBJ whole genome shotgun (WGS) entry which is preliminary data.</text>
</comment>
<evidence type="ECO:0000313" key="3">
    <source>
        <dbReference type="EMBL" id="KAL3863536.1"/>
    </source>
</evidence>
<evidence type="ECO:0008006" key="5">
    <source>
        <dbReference type="Google" id="ProtNLM"/>
    </source>
</evidence>
<keyword evidence="4" id="KW-1185">Reference proteome</keyword>
<evidence type="ECO:0000256" key="1">
    <source>
        <dbReference type="SAM" id="Coils"/>
    </source>
</evidence>
<feature type="compositionally biased region" description="Basic and acidic residues" evidence="2">
    <location>
        <begin position="257"/>
        <end position="267"/>
    </location>
</feature>
<feature type="compositionally biased region" description="Polar residues" evidence="2">
    <location>
        <begin position="333"/>
        <end position="342"/>
    </location>
</feature>
<feature type="region of interest" description="Disordered" evidence="2">
    <location>
        <begin position="650"/>
        <end position="681"/>
    </location>
</feature>
<feature type="region of interest" description="Disordered" evidence="2">
    <location>
        <begin position="1"/>
        <end position="537"/>
    </location>
</feature>
<feature type="compositionally biased region" description="Basic and acidic residues" evidence="2">
    <location>
        <begin position="497"/>
        <end position="528"/>
    </location>
</feature>
<name>A0ABD3VQ60_SINWO</name>
<feature type="compositionally biased region" description="Basic and acidic residues" evidence="2">
    <location>
        <begin position="388"/>
        <end position="413"/>
    </location>
</feature>
<feature type="compositionally biased region" description="Polar residues" evidence="2">
    <location>
        <begin position="160"/>
        <end position="194"/>
    </location>
</feature>
<proteinExistence type="predicted"/>
<feature type="compositionally biased region" description="Basic and acidic residues" evidence="2">
    <location>
        <begin position="70"/>
        <end position="83"/>
    </location>
</feature>
<keyword evidence="1" id="KW-0175">Coiled coil</keyword>
<feature type="region of interest" description="Disordered" evidence="2">
    <location>
        <begin position="597"/>
        <end position="634"/>
    </location>
</feature>
<dbReference type="PANTHER" id="PTHR14739:SF9">
    <property type="entry name" value="MICROTUBULE-ASSOCIATED PROTEIN 9"/>
    <property type="match status" value="1"/>
</dbReference>
<reference evidence="3 4" key="1">
    <citation type="submission" date="2024-11" db="EMBL/GenBank/DDBJ databases">
        <title>Chromosome-level genome assembly of the freshwater bivalve Anodonta woodiana.</title>
        <authorList>
            <person name="Chen X."/>
        </authorList>
    </citation>
    <scope>NUCLEOTIDE SEQUENCE [LARGE SCALE GENOMIC DNA]</scope>
    <source>
        <strain evidence="3">MN2024</strain>
        <tissue evidence="3">Gills</tissue>
    </source>
</reference>
<sequence>MDEVDAPLSVRRQKPKSRFQVELDAKMRERRSKGLAADISEESEPLEDEDDEEEESDEDFLSQYRSTLKTRPDRPSSAKRRQDPPSLGDTLRPGEAAKWMKKTDDTKQKTIKENVPPVKVASPKSSLNEKPMTKEELLFGRKTPTNEMKNKDQSWLPPSFQRSSPTLEQITTPGNRKQSPGARSQSPHDFTSSIGGRKTPQDQLQTISEGLTPGVRPRFSSPTDRTNSRESTPRTLSVSSSPRSDQQTPRITPRIKPKTDLFGKTEQVEVNLESDDEKKNTAARNRRRFPDSKVQERKDPFSKDSSLPGERKTPTRRQTPPGQQMPPGRKTPTEQQTPNGRQTPAERLTPGQKLGRKTPDIETKKETEDEKKRFTKEPSVLDFLQEGVKPEKKKTPSRFDKKEREKPLQKSESNDSITEELVPSKSLKQQKSPAFDRAGSESSLCDEIEKDLIIAREPEKPTSQKSSKQRSETEANENAIRTVEDAQNKTSLLKLIQPEDKKKKRSQDDSDIKRPKPRHSLPESEKSSKTNLETAAFNSTMSIRQAIYEEWRREKKKKTLKELEEKRKNEAELEMKKKKEKEDKIIENQATFRTWMEQKQELLKQQAKEKRKKEKEAEDDKKKKEEEKINEAEKNFKIWKQRKDEIIQENIKKQQEEQKKKEKDMMTTKKDKEKDNETAFMTWKKTKDQKLIEQHTKKYQEHKEVKQKVAVKEEMKEIDANQKYEEWMRKKEEQEAKERERKRKLKRLQEMGELYIPAWSPPNRTIPFGR</sequence>
<feature type="compositionally biased region" description="Basic and acidic residues" evidence="2">
    <location>
        <begin position="450"/>
        <end position="462"/>
    </location>
</feature>
<feature type="compositionally biased region" description="Acidic residues" evidence="2">
    <location>
        <begin position="39"/>
        <end position="60"/>
    </location>
</feature>
<protein>
    <recommendedName>
        <fullName evidence="5">Microtubule-associated protein 9</fullName>
    </recommendedName>
</protein>
<evidence type="ECO:0000313" key="4">
    <source>
        <dbReference type="Proteomes" id="UP001634394"/>
    </source>
</evidence>
<evidence type="ECO:0000256" key="2">
    <source>
        <dbReference type="SAM" id="MobiDB-lite"/>
    </source>
</evidence>
<feature type="compositionally biased region" description="Basic and acidic residues" evidence="2">
    <location>
        <begin position="357"/>
        <end position="376"/>
    </location>
</feature>